<gene>
    <name evidence="4" type="ORF">CUNI_LOCUS18723</name>
</gene>
<dbReference type="GO" id="GO:0070131">
    <property type="term" value="P:positive regulation of mitochondrial translation"/>
    <property type="evidence" value="ECO:0007669"/>
    <property type="project" value="TreeGrafter"/>
</dbReference>
<evidence type="ECO:0000256" key="2">
    <source>
        <dbReference type="PROSITE-ProRule" id="PRU00235"/>
    </source>
</evidence>
<feature type="repeat" description="RCC1" evidence="2">
    <location>
        <begin position="56"/>
        <end position="123"/>
    </location>
</feature>
<sequence length="462" mass="50013">MFKKMALNGCLMKSALNTHSYSLVLRRNNWAKNLTKREAKKAVVIDYVGENAERTPIIYAWGSAASGALGIASYLRPDVKFKHGRFVISRINRPARVRFFDIHKLKPLDIACGYGFTVVAVKVGSRKILLGTGMNTDSQLGYHEAPRGSGRVLDQLIEPGRIRLPLLKPDDCNVVTMDCGRAHTVVVVEKEGAFSLGNNACGQCGRTIVDGEDYGKNQTVNKILGVPDDVVKVVCGQDHTLFLTQSGQVYSCGLGADGQTGQGHYRNTDRLMLVQGDLGGEKIVSIGSRGDCCLAVSENGDVFGWGNSEYGQLGLVTDETQVNVARHLPLKDCGKVVKAVAGGSQCALLNDQGQVFVWGYGILGKGPQLEMSTVPSRIPDPLFGRNELSPNTKVVDIHCGLTYLSAVTDQGDVYTWGRDSQGCLGLGEYKNQFFPWKVVLPAEAIKLACGVDHVVALCRSFT</sequence>
<name>A0A8S3ZZY4_9EUPU</name>
<proteinExistence type="predicted"/>
<dbReference type="PANTHER" id="PTHR46337:SF1">
    <property type="entry name" value="RCC1-LIKE G EXCHANGING FACTOR-LIKE PROTEIN"/>
    <property type="match status" value="1"/>
</dbReference>
<feature type="repeat" description="RCC1" evidence="2">
    <location>
        <begin position="411"/>
        <end position="460"/>
    </location>
</feature>
<dbReference type="Proteomes" id="UP000678393">
    <property type="component" value="Unassembled WGS sequence"/>
</dbReference>
<organism evidence="4 5">
    <name type="scientific">Candidula unifasciata</name>
    <dbReference type="NCBI Taxonomy" id="100452"/>
    <lineage>
        <taxon>Eukaryota</taxon>
        <taxon>Metazoa</taxon>
        <taxon>Spiralia</taxon>
        <taxon>Lophotrochozoa</taxon>
        <taxon>Mollusca</taxon>
        <taxon>Gastropoda</taxon>
        <taxon>Heterobranchia</taxon>
        <taxon>Euthyneura</taxon>
        <taxon>Panpulmonata</taxon>
        <taxon>Eupulmonata</taxon>
        <taxon>Stylommatophora</taxon>
        <taxon>Helicina</taxon>
        <taxon>Helicoidea</taxon>
        <taxon>Geomitridae</taxon>
        <taxon>Candidula</taxon>
    </lineage>
</organism>
<feature type="domain" description="RCC1-like" evidence="3">
    <location>
        <begin position="58"/>
        <end position="456"/>
    </location>
</feature>
<evidence type="ECO:0000313" key="5">
    <source>
        <dbReference type="Proteomes" id="UP000678393"/>
    </source>
</evidence>
<reference evidence="4" key="1">
    <citation type="submission" date="2021-04" db="EMBL/GenBank/DDBJ databases">
        <authorList>
            <consortium name="Molecular Ecology Group"/>
        </authorList>
    </citation>
    <scope>NUCLEOTIDE SEQUENCE</scope>
</reference>
<dbReference type="InterPro" id="IPR000408">
    <property type="entry name" value="Reg_chr_condens"/>
</dbReference>
<dbReference type="PROSITE" id="PS50012">
    <property type="entry name" value="RCC1_3"/>
    <property type="match status" value="5"/>
</dbReference>
<dbReference type="InterPro" id="IPR009091">
    <property type="entry name" value="RCC1/BLIP-II"/>
</dbReference>
<evidence type="ECO:0000256" key="1">
    <source>
        <dbReference type="ARBA" id="ARBA00022737"/>
    </source>
</evidence>
<dbReference type="PANTHER" id="PTHR46337">
    <property type="entry name" value="RCC1-LIKE G EXCHANGING FACTOR-LIKE PROTEIN"/>
    <property type="match status" value="1"/>
</dbReference>
<feature type="repeat" description="RCC1" evidence="2">
    <location>
        <begin position="300"/>
        <end position="352"/>
    </location>
</feature>
<dbReference type="Gene3D" id="2.130.10.30">
    <property type="entry name" value="Regulator of chromosome condensation 1/beta-lactamase-inhibitor protein II"/>
    <property type="match status" value="2"/>
</dbReference>
<dbReference type="InterPro" id="IPR053035">
    <property type="entry name" value="Mitochondrial_GEF_domain"/>
</dbReference>
<dbReference type="SUPFAM" id="SSF50985">
    <property type="entry name" value="RCC1/BLIP-II"/>
    <property type="match status" value="1"/>
</dbReference>
<dbReference type="InterPro" id="IPR058923">
    <property type="entry name" value="RCC1-like_dom"/>
</dbReference>
<dbReference type="GO" id="GO:0005085">
    <property type="term" value="F:guanyl-nucleotide exchange factor activity"/>
    <property type="evidence" value="ECO:0007669"/>
    <property type="project" value="TreeGrafter"/>
</dbReference>
<dbReference type="OrthoDB" id="70707at2759"/>
<dbReference type="EMBL" id="CAJHNH020005979">
    <property type="protein sequence ID" value="CAG5133165.1"/>
    <property type="molecule type" value="Genomic_DNA"/>
</dbReference>
<dbReference type="GO" id="GO:0005743">
    <property type="term" value="C:mitochondrial inner membrane"/>
    <property type="evidence" value="ECO:0007669"/>
    <property type="project" value="TreeGrafter"/>
</dbReference>
<protein>
    <recommendedName>
        <fullName evidence="3">RCC1-like domain-containing protein</fullName>
    </recommendedName>
</protein>
<dbReference type="AlphaFoldDB" id="A0A8S3ZZY4"/>
<dbReference type="PRINTS" id="PR00633">
    <property type="entry name" value="RCCNDNSATION"/>
</dbReference>
<evidence type="ECO:0000259" key="3">
    <source>
        <dbReference type="Pfam" id="PF25390"/>
    </source>
</evidence>
<evidence type="ECO:0000313" key="4">
    <source>
        <dbReference type="EMBL" id="CAG5133165.1"/>
    </source>
</evidence>
<feature type="repeat" description="RCC1" evidence="2">
    <location>
        <begin position="191"/>
        <end position="246"/>
    </location>
</feature>
<accession>A0A8S3ZZY4</accession>
<keyword evidence="1" id="KW-0677">Repeat</keyword>
<feature type="repeat" description="RCC1" evidence="2">
    <location>
        <begin position="127"/>
        <end position="190"/>
    </location>
</feature>
<comment type="caution">
    <text evidence="4">The sequence shown here is derived from an EMBL/GenBank/DDBJ whole genome shotgun (WGS) entry which is preliminary data.</text>
</comment>
<keyword evidence="5" id="KW-1185">Reference proteome</keyword>
<dbReference type="Pfam" id="PF25390">
    <property type="entry name" value="WD40_RLD"/>
    <property type="match status" value="1"/>
</dbReference>
<dbReference type="GO" id="GO:0019843">
    <property type="term" value="F:rRNA binding"/>
    <property type="evidence" value="ECO:0007669"/>
    <property type="project" value="TreeGrafter"/>
</dbReference>